<evidence type="ECO:0000256" key="1">
    <source>
        <dbReference type="ARBA" id="ARBA00001946"/>
    </source>
</evidence>
<keyword evidence="6" id="KW-0808">Transferase</keyword>
<gene>
    <name evidence="17" type="ORF">JCM17207_17290</name>
</gene>
<dbReference type="Proteomes" id="UP001055185">
    <property type="component" value="Unassembled WGS sequence"/>
</dbReference>
<comment type="similarity">
    <text evidence="4">In the N-terminal section; belongs to the N-acetylglucosamine-1-phosphate uridyltransferase family.</text>
</comment>
<evidence type="ECO:0000256" key="14">
    <source>
        <dbReference type="ARBA" id="ARBA00048247"/>
    </source>
</evidence>
<evidence type="ECO:0000256" key="2">
    <source>
        <dbReference type="ARBA" id="ARBA00004496"/>
    </source>
</evidence>
<keyword evidence="10" id="KW-0133">Cell shape</keyword>
<dbReference type="InterPro" id="IPR038009">
    <property type="entry name" value="GlmU_C_LbH"/>
</dbReference>
<dbReference type="InterPro" id="IPR001451">
    <property type="entry name" value="Hexapep"/>
</dbReference>
<dbReference type="CDD" id="cd03353">
    <property type="entry name" value="LbH_GlmU_C"/>
    <property type="match status" value="1"/>
</dbReference>
<dbReference type="PANTHER" id="PTHR43584">
    <property type="entry name" value="NUCLEOTIDYL TRANSFERASE"/>
    <property type="match status" value="1"/>
</dbReference>
<dbReference type="GO" id="GO:0008360">
    <property type="term" value="P:regulation of cell shape"/>
    <property type="evidence" value="ECO:0007669"/>
    <property type="project" value="UniProtKB-KW"/>
</dbReference>
<dbReference type="GO" id="GO:0019134">
    <property type="term" value="F:glucosamine-1-phosphate N-acetyltransferase activity"/>
    <property type="evidence" value="ECO:0007669"/>
    <property type="project" value="UniProtKB-EC"/>
</dbReference>
<dbReference type="GO" id="GO:0005737">
    <property type="term" value="C:cytoplasm"/>
    <property type="evidence" value="ECO:0007669"/>
    <property type="project" value="UniProtKB-SubCell"/>
</dbReference>
<comment type="catalytic activity">
    <reaction evidence="15">
        <text>N-acetyl-alpha-D-glucosamine 1-phosphate + UTP + H(+) = UDP-N-acetyl-alpha-D-glucosamine + diphosphate</text>
        <dbReference type="Rhea" id="RHEA:13509"/>
        <dbReference type="ChEBI" id="CHEBI:15378"/>
        <dbReference type="ChEBI" id="CHEBI:33019"/>
        <dbReference type="ChEBI" id="CHEBI:46398"/>
        <dbReference type="ChEBI" id="CHEBI:57705"/>
        <dbReference type="ChEBI" id="CHEBI:57776"/>
        <dbReference type="EC" id="2.7.7.23"/>
    </reaction>
</comment>
<keyword evidence="13" id="KW-0961">Cell wall biogenesis/degradation</keyword>
<evidence type="ECO:0008006" key="19">
    <source>
        <dbReference type="Google" id="ProtNLM"/>
    </source>
</evidence>
<keyword evidence="9" id="KW-0460">Magnesium</keyword>
<evidence type="ECO:0000256" key="8">
    <source>
        <dbReference type="ARBA" id="ARBA00022723"/>
    </source>
</evidence>
<evidence type="ECO:0000256" key="15">
    <source>
        <dbReference type="ARBA" id="ARBA00048493"/>
    </source>
</evidence>
<dbReference type="GO" id="GO:0046872">
    <property type="term" value="F:metal ion binding"/>
    <property type="evidence" value="ECO:0007669"/>
    <property type="project" value="UniProtKB-KW"/>
</dbReference>
<name>A0AA37J055_9FIRM</name>
<keyword evidence="7" id="KW-0548">Nucleotidyltransferase</keyword>
<dbReference type="AlphaFoldDB" id="A0AA37J055"/>
<evidence type="ECO:0000256" key="7">
    <source>
        <dbReference type="ARBA" id="ARBA00022695"/>
    </source>
</evidence>
<reference evidence="17" key="1">
    <citation type="journal article" date="2022" name="Int. J. Syst. Evol. Microbiol.">
        <title>Genome-based, phenotypic and chemotaxonomic classification of Faecalibacterium strains: proposal of three novel species Faecalibacterium duncaniae sp. nov., Faecalibacterium hattorii sp. nov. and Faecalibacterium gallinarum sp. nov. .</title>
        <authorList>
            <person name="Sakamoto M."/>
            <person name="Sakurai N."/>
            <person name="Tanno H."/>
            <person name="Iino T."/>
            <person name="Ohkuma M."/>
            <person name="Endo A."/>
        </authorList>
    </citation>
    <scope>NUCLEOTIDE SEQUENCE</scope>
    <source>
        <strain evidence="17">JCM 17207</strain>
    </source>
</reference>
<dbReference type="GO" id="GO:0009252">
    <property type="term" value="P:peptidoglycan biosynthetic process"/>
    <property type="evidence" value="ECO:0007669"/>
    <property type="project" value="UniProtKB-KW"/>
</dbReference>
<dbReference type="Pfam" id="PF00132">
    <property type="entry name" value="Hexapep"/>
    <property type="match status" value="2"/>
</dbReference>
<evidence type="ECO:0000256" key="4">
    <source>
        <dbReference type="ARBA" id="ARBA00007947"/>
    </source>
</evidence>
<keyword evidence="11" id="KW-0573">Peptidoglycan synthesis</keyword>
<proteinExistence type="inferred from homology"/>
<evidence type="ECO:0000256" key="10">
    <source>
        <dbReference type="ARBA" id="ARBA00022960"/>
    </source>
</evidence>
<evidence type="ECO:0000256" key="3">
    <source>
        <dbReference type="ARBA" id="ARBA00007707"/>
    </source>
</evidence>
<comment type="subcellular location">
    <subcellularLocation>
        <location evidence="2">Cytoplasm</location>
    </subcellularLocation>
</comment>
<dbReference type="InterPro" id="IPR050065">
    <property type="entry name" value="GlmU-like"/>
</dbReference>
<comment type="catalytic activity">
    <reaction evidence="14">
        <text>alpha-D-glucosamine 1-phosphate + acetyl-CoA = N-acetyl-alpha-D-glucosamine 1-phosphate + CoA + H(+)</text>
        <dbReference type="Rhea" id="RHEA:13725"/>
        <dbReference type="ChEBI" id="CHEBI:15378"/>
        <dbReference type="ChEBI" id="CHEBI:57287"/>
        <dbReference type="ChEBI" id="CHEBI:57288"/>
        <dbReference type="ChEBI" id="CHEBI:57776"/>
        <dbReference type="ChEBI" id="CHEBI:58516"/>
        <dbReference type="EC" id="2.3.1.157"/>
    </reaction>
</comment>
<dbReference type="GO" id="GO:0003977">
    <property type="term" value="F:UDP-N-acetylglucosamine diphosphorylase activity"/>
    <property type="evidence" value="ECO:0007669"/>
    <property type="project" value="UniProtKB-EC"/>
</dbReference>
<sequence>MDHMNHSETGALAEAAAALDAAEAANEAVLRRHIANGVVITSRQVYIGESVEIAPGARILPGTTLRGATKIGPGCVIGPNSLIEDSEIGEGTTVNASQIYSSKLGPHNNIGPFTHVRVNTVTDYGVHLGAYVETKNSNFARGNTVSHLTYIGDSDVGKYCNFGCGTVTCNYDGENKYRTTIGDYCFIGCNTNLVAPVSVGDGAYTAAGSTIGKDVPAGALAIERGRQANLEGWAAPKMADYIAKKKKLEEEGK</sequence>
<dbReference type="InterPro" id="IPR011004">
    <property type="entry name" value="Trimer_LpxA-like_sf"/>
</dbReference>
<evidence type="ECO:0000313" key="17">
    <source>
        <dbReference type="EMBL" id="GJN65104.1"/>
    </source>
</evidence>
<protein>
    <recommendedName>
        <fullName evidence="19">UDP-N-acetylglucosamine diphosphorylase</fullName>
    </recommendedName>
</protein>
<evidence type="ECO:0000256" key="5">
    <source>
        <dbReference type="ARBA" id="ARBA00022490"/>
    </source>
</evidence>
<dbReference type="EMBL" id="BQKV01000063">
    <property type="protein sequence ID" value="GJN65104.1"/>
    <property type="molecule type" value="Genomic_DNA"/>
</dbReference>
<dbReference type="GO" id="GO:0006048">
    <property type="term" value="P:UDP-N-acetylglucosamine biosynthetic process"/>
    <property type="evidence" value="ECO:0007669"/>
    <property type="project" value="InterPro"/>
</dbReference>
<comment type="cofactor">
    <cofactor evidence="1">
        <name>Mg(2+)</name>
        <dbReference type="ChEBI" id="CHEBI:18420"/>
    </cofactor>
</comment>
<comment type="caution">
    <text evidence="17">The sequence shown here is derived from an EMBL/GenBank/DDBJ whole genome shotgun (WGS) entry which is preliminary data.</text>
</comment>
<dbReference type="SUPFAM" id="SSF51161">
    <property type="entry name" value="Trimeric LpxA-like enzymes"/>
    <property type="match status" value="1"/>
</dbReference>
<evidence type="ECO:0000313" key="18">
    <source>
        <dbReference type="Proteomes" id="UP001055185"/>
    </source>
</evidence>
<keyword evidence="18" id="KW-1185">Reference proteome</keyword>
<dbReference type="Gene3D" id="2.160.10.10">
    <property type="entry name" value="Hexapeptide repeat proteins"/>
    <property type="match status" value="1"/>
</dbReference>
<evidence type="ECO:0000256" key="6">
    <source>
        <dbReference type="ARBA" id="ARBA00022679"/>
    </source>
</evidence>
<evidence type="ECO:0000256" key="16">
    <source>
        <dbReference type="ARBA" id="ARBA00049628"/>
    </source>
</evidence>
<evidence type="ECO:0000256" key="12">
    <source>
        <dbReference type="ARBA" id="ARBA00023315"/>
    </source>
</evidence>
<keyword evidence="12" id="KW-0012">Acyltransferase</keyword>
<keyword evidence="5" id="KW-0963">Cytoplasm</keyword>
<comment type="similarity">
    <text evidence="3">In the C-terminal section; belongs to the transferase hexapeptide repeat family.</text>
</comment>
<comment type="function">
    <text evidence="16">Catalyzes the last two sequential reactions in the de novo biosynthetic pathway for UDP-N-acetylglucosamine (UDP-GlcNAc). The C-terminal domain catalyzes the transfer of acetyl group from acetyl coenzyme A to glucosamine-1-phosphate (GlcN-1-P) to produce N-acetylglucosamine-1-phosphate (GlcNAc-1-P), which is converted into UDP-GlcNAc by the transfer of uridine 5-monophosphate (from uridine 5-triphosphate), a reaction catalyzed by the N-terminal domain.</text>
</comment>
<dbReference type="PANTHER" id="PTHR43584:SF3">
    <property type="entry name" value="BIFUNCTIONAL PROTEIN GLMU"/>
    <property type="match status" value="1"/>
</dbReference>
<keyword evidence="8" id="KW-0479">Metal-binding</keyword>
<evidence type="ECO:0000256" key="11">
    <source>
        <dbReference type="ARBA" id="ARBA00022984"/>
    </source>
</evidence>
<accession>A0AA37J055</accession>
<dbReference type="GO" id="GO:0071555">
    <property type="term" value="P:cell wall organization"/>
    <property type="evidence" value="ECO:0007669"/>
    <property type="project" value="UniProtKB-KW"/>
</dbReference>
<evidence type="ECO:0000256" key="13">
    <source>
        <dbReference type="ARBA" id="ARBA00023316"/>
    </source>
</evidence>
<evidence type="ECO:0000256" key="9">
    <source>
        <dbReference type="ARBA" id="ARBA00022842"/>
    </source>
</evidence>
<organism evidence="17 18">
    <name type="scientific">Faecalibacterium gallinarum</name>
    <dbReference type="NCBI Taxonomy" id="2903556"/>
    <lineage>
        <taxon>Bacteria</taxon>
        <taxon>Bacillati</taxon>
        <taxon>Bacillota</taxon>
        <taxon>Clostridia</taxon>
        <taxon>Eubacteriales</taxon>
        <taxon>Oscillospiraceae</taxon>
        <taxon>Faecalibacterium</taxon>
    </lineage>
</organism>